<accession>A0A939HLH3</accession>
<evidence type="ECO:0000256" key="1">
    <source>
        <dbReference type="SAM" id="SignalP"/>
    </source>
</evidence>
<dbReference type="AlphaFoldDB" id="A0A939HLH3"/>
<evidence type="ECO:0000313" key="2">
    <source>
        <dbReference type="EMBL" id="MBO1323718.1"/>
    </source>
</evidence>
<gene>
    <name evidence="2" type="ORF">J2D77_00925</name>
</gene>
<name>A0A939HLH3_9PROT</name>
<sequence length="144" mass="15146">MKLIAVRALSALALTTTLLAGAPVLAHAQEDATITGARAGDTSGLSTVDPSDLVATIDPAENAGLLNYCVQNEYVDYDDAFHTLQEYVKKTNAVPDGAEGNMFYAVGSAGQIRAKDKIYTVAMATLPIRQKTCKAVLARAKSSL</sequence>
<feature type="signal peptide" evidence="1">
    <location>
        <begin position="1"/>
        <end position="28"/>
    </location>
</feature>
<reference evidence="2" key="1">
    <citation type="submission" date="2021-03" db="EMBL/GenBank/DDBJ databases">
        <title>The complete genome sequence of Acetobacter sp. TBRC 12339.</title>
        <authorList>
            <person name="Charoenyingcharoen P."/>
            <person name="Yukphan P."/>
        </authorList>
    </citation>
    <scope>NUCLEOTIDE SEQUENCE</scope>
    <source>
        <strain evidence="2">TBRC 12339</strain>
    </source>
</reference>
<keyword evidence="1" id="KW-0732">Signal</keyword>
<proteinExistence type="predicted"/>
<evidence type="ECO:0000313" key="3">
    <source>
        <dbReference type="Proteomes" id="UP000664073"/>
    </source>
</evidence>
<organism evidence="2 3">
    <name type="scientific">Acetobacter garciniae</name>
    <dbReference type="NCBI Taxonomy" id="2817435"/>
    <lineage>
        <taxon>Bacteria</taxon>
        <taxon>Pseudomonadati</taxon>
        <taxon>Pseudomonadota</taxon>
        <taxon>Alphaproteobacteria</taxon>
        <taxon>Acetobacterales</taxon>
        <taxon>Acetobacteraceae</taxon>
        <taxon>Acetobacter</taxon>
    </lineage>
</organism>
<dbReference type="RefSeq" id="WP_207844204.1">
    <property type="nucleotide sequence ID" value="NZ_JAFVMH010000001.1"/>
</dbReference>
<comment type="caution">
    <text evidence="2">The sequence shown here is derived from an EMBL/GenBank/DDBJ whole genome shotgun (WGS) entry which is preliminary data.</text>
</comment>
<feature type="chain" id="PRO_5037068601" evidence="1">
    <location>
        <begin position="29"/>
        <end position="144"/>
    </location>
</feature>
<protein>
    <submittedName>
        <fullName evidence="2">DUF2501 domain-containing protein</fullName>
    </submittedName>
</protein>
<keyword evidence="3" id="KW-1185">Reference proteome</keyword>
<dbReference type="EMBL" id="JAFVMH010000001">
    <property type="protein sequence ID" value="MBO1323718.1"/>
    <property type="molecule type" value="Genomic_DNA"/>
</dbReference>
<dbReference type="Proteomes" id="UP000664073">
    <property type="component" value="Unassembled WGS sequence"/>
</dbReference>